<dbReference type="EMBL" id="LAZR01000095">
    <property type="protein sequence ID" value="KKN92457.1"/>
    <property type="molecule type" value="Genomic_DNA"/>
</dbReference>
<sequence length="68" mass="7828">MGKRMRNPRTVLPSAAGFSKIRYCRNHNKPVKAVKLFGRKSMKFHCDEGCKLDKSRTILKVPEGPQKR</sequence>
<organism evidence="1">
    <name type="scientific">marine sediment metagenome</name>
    <dbReference type="NCBI Taxonomy" id="412755"/>
    <lineage>
        <taxon>unclassified sequences</taxon>
        <taxon>metagenomes</taxon>
        <taxon>ecological metagenomes</taxon>
    </lineage>
</organism>
<protein>
    <submittedName>
        <fullName evidence="1">Uncharacterized protein</fullName>
    </submittedName>
</protein>
<name>A0A0F9UY68_9ZZZZ</name>
<proteinExistence type="predicted"/>
<gene>
    <name evidence="1" type="ORF">LCGC14_0209480</name>
</gene>
<dbReference type="AlphaFoldDB" id="A0A0F9UY68"/>
<evidence type="ECO:0000313" key="1">
    <source>
        <dbReference type="EMBL" id="KKN92457.1"/>
    </source>
</evidence>
<reference evidence="1" key="1">
    <citation type="journal article" date="2015" name="Nature">
        <title>Complex archaea that bridge the gap between prokaryotes and eukaryotes.</title>
        <authorList>
            <person name="Spang A."/>
            <person name="Saw J.H."/>
            <person name="Jorgensen S.L."/>
            <person name="Zaremba-Niedzwiedzka K."/>
            <person name="Martijn J."/>
            <person name="Lind A.E."/>
            <person name="van Eijk R."/>
            <person name="Schleper C."/>
            <person name="Guy L."/>
            <person name="Ettema T.J."/>
        </authorList>
    </citation>
    <scope>NUCLEOTIDE SEQUENCE</scope>
</reference>
<comment type="caution">
    <text evidence="1">The sequence shown here is derived from an EMBL/GenBank/DDBJ whole genome shotgun (WGS) entry which is preliminary data.</text>
</comment>
<accession>A0A0F9UY68</accession>